<reference evidence="3" key="1">
    <citation type="submission" date="2016-10" db="EMBL/GenBank/DDBJ databases">
        <authorList>
            <person name="Varghese N."/>
            <person name="Submissions S."/>
        </authorList>
    </citation>
    <scope>NUCLEOTIDE SEQUENCE [LARGE SCALE GENOMIC DNA]</scope>
    <source>
        <strain evidence="3">B4,CECT 8067,JCM 17497</strain>
    </source>
</reference>
<dbReference type="EMBL" id="FNFE01000011">
    <property type="protein sequence ID" value="SDL08549.1"/>
    <property type="molecule type" value="Genomic_DNA"/>
</dbReference>
<gene>
    <name evidence="2" type="ORF">SAMN04515672_0123</name>
</gene>
<keyword evidence="3" id="KW-1185">Reference proteome</keyword>
<evidence type="ECO:0000259" key="1">
    <source>
        <dbReference type="Pfam" id="PF24839"/>
    </source>
</evidence>
<evidence type="ECO:0000313" key="2">
    <source>
        <dbReference type="EMBL" id="SDL08549.1"/>
    </source>
</evidence>
<name>A0A1G9H6R0_9EURY</name>
<dbReference type="AlphaFoldDB" id="A0A1G9H6R0"/>
<evidence type="ECO:0000313" key="3">
    <source>
        <dbReference type="Proteomes" id="UP000198882"/>
    </source>
</evidence>
<feature type="domain" description="DUF7718" evidence="1">
    <location>
        <begin position="15"/>
        <end position="96"/>
    </location>
</feature>
<dbReference type="Pfam" id="PF24839">
    <property type="entry name" value="DUF7718"/>
    <property type="match status" value="1"/>
</dbReference>
<organism evidence="2 3">
    <name type="scientific">Natronorubrum texcoconense</name>
    <dbReference type="NCBI Taxonomy" id="1095776"/>
    <lineage>
        <taxon>Archaea</taxon>
        <taxon>Methanobacteriati</taxon>
        <taxon>Methanobacteriota</taxon>
        <taxon>Stenosarchaea group</taxon>
        <taxon>Halobacteria</taxon>
        <taxon>Halobacteriales</taxon>
        <taxon>Natrialbaceae</taxon>
        <taxon>Natronorubrum</taxon>
    </lineage>
</organism>
<accession>A0A1G9H6R0</accession>
<sequence length="101" mass="11928">MKRSFELSEYAGRPYHLVIRGEPDLTDPDEFAVTVYYNDPERGSSIPVARIDTDHGQSHLDKLFLEDAPKEWMDIDLWDAVDYLIDHHPEYARKHRDLTER</sequence>
<proteinExistence type="predicted"/>
<dbReference type="InterPro" id="IPR056135">
    <property type="entry name" value="DUF7718"/>
</dbReference>
<dbReference type="Proteomes" id="UP000198882">
    <property type="component" value="Unassembled WGS sequence"/>
</dbReference>
<protein>
    <recommendedName>
        <fullName evidence="1">DUF7718 domain-containing protein</fullName>
    </recommendedName>
</protein>